<dbReference type="InterPro" id="IPR025868">
    <property type="entry name" value="Zn_ribbon_dom_put"/>
</dbReference>
<name>A0A1F2WIM6_9ACTN</name>
<dbReference type="EMBL" id="MELK01000041">
    <property type="protein sequence ID" value="OFW56725.1"/>
    <property type="molecule type" value="Genomic_DNA"/>
</dbReference>
<proteinExistence type="predicted"/>
<evidence type="ECO:0000259" key="2">
    <source>
        <dbReference type="Pfam" id="PF12674"/>
    </source>
</evidence>
<feature type="coiled-coil region" evidence="1">
    <location>
        <begin position="49"/>
        <end position="77"/>
    </location>
</feature>
<dbReference type="Pfam" id="PF12674">
    <property type="entry name" value="Zn_ribbon_2"/>
    <property type="match status" value="1"/>
</dbReference>
<comment type="caution">
    <text evidence="3">The sequence shown here is derived from an EMBL/GenBank/DDBJ whole genome shotgun (WGS) entry which is preliminary data.</text>
</comment>
<accession>A0A1F2WIM6</accession>
<sequence>MDQCQLCGAAMTCVEESDECDVESVFCSVCLEHGEWTKSPAEQLKSQLILTFEERMEMANEEAVEKAEQILERLEEMNR</sequence>
<dbReference type="Proteomes" id="UP000177876">
    <property type="component" value="Unassembled WGS sequence"/>
</dbReference>
<reference evidence="3 4" key="1">
    <citation type="journal article" date="2016" name="Nat. Commun.">
        <title>Thousands of microbial genomes shed light on interconnected biogeochemical processes in an aquifer system.</title>
        <authorList>
            <person name="Anantharaman K."/>
            <person name="Brown C.T."/>
            <person name="Hug L.A."/>
            <person name="Sharon I."/>
            <person name="Castelle C.J."/>
            <person name="Probst A.J."/>
            <person name="Thomas B.C."/>
            <person name="Singh A."/>
            <person name="Wilkins M.J."/>
            <person name="Karaoz U."/>
            <person name="Brodie E.L."/>
            <person name="Williams K.H."/>
            <person name="Hubbard S.S."/>
            <person name="Banfield J.F."/>
        </authorList>
    </citation>
    <scope>NUCLEOTIDE SEQUENCE [LARGE SCALE GENOMIC DNA]</scope>
</reference>
<gene>
    <name evidence="3" type="ORF">A2Y75_08065</name>
</gene>
<protein>
    <recommendedName>
        <fullName evidence="2">Putative zinc ribbon domain-containing protein</fullName>
    </recommendedName>
</protein>
<evidence type="ECO:0000313" key="3">
    <source>
        <dbReference type="EMBL" id="OFW56725.1"/>
    </source>
</evidence>
<evidence type="ECO:0000313" key="4">
    <source>
        <dbReference type="Proteomes" id="UP000177876"/>
    </source>
</evidence>
<organism evidence="3 4">
    <name type="scientific">Candidatus Solincola sediminis</name>
    <dbReference type="NCBI Taxonomy" id="1797199"/>
    <lineage>
        <taxon>Bacteria</taxon>
        <taxon>Bacillati</taxon>
        <taxon>Actinomycetota</taxon>
        <taxon>Candidatus Geothermincolia</taxon>
        <taxon>Candidatus Geothermincolales</taxon>
        <taxon>Candidatus Geothermincolaceae</taxon>
        <taxon>Candidatus Solincola</taxon>
    </lineage>
</organism>
<feature type="domain" description="Putative zinc ribbon" evidence="2">
    <location>
        <begin position="4"/>
        <end position="75"/>
    </location>
</feature>
<keyword evidence="1" id="KW-0175">Coiled coil</keyword>
<dbReference type="AlphaFoldDB" id="A0A1F2WIM6"/>
<evidence type="ECO:0000256" key="1">
    <source>
        <dbReference type="SAM" id="Coils"/>
    </source>
</evidence>